<feature type="active site" description="Charge relay system" evidence="7">
    <location>
        <position position="388"/>
    </location>
</feature>
<keyword evidence="11" id="KW-1185">Reference proteome</keyword>
<name>A0A0L0CPL1_LUCCU</name>
<dbReference type="PANTHER" id="PTHR11005">
    <property type="entry name" value="LYSOSOMAL ACID LIPASE-RELATED"/>
    <property type="match status" value="1"/>
</dbReference>
<keyword evidence="4" id="KW-0442">Lipid degradation</keyword>
<feature type="signal peptide" evidence="8">
    <location>
        <begin position="1"/>
        <end position="22"/>
    </location>
</feature>
<dbReference type="Gene3D" id="3.40.50.1820">
    <property type="entry name" value="alpha/beta hydrolase"/>
    <property type="match status" value="1"/>
</dbReference>
<feature type="non-terminal residue" evidence="10">
    <location>
        <position position="420"/>
    </location>
</feature>
<proteinExistence type="inferred from homology"/>
<protein>
    <submittedName>
        <fullName evidence="10">Lipase 3</fullName>
    </submittedName>
</protein>
<feature type="domain" description="Partial AB-hydrolase lipase" evidence="9">
    <location>
        <begin position="47"/>
        <end position="108"/>
    </location>
</feature>
<keyword evidence="2 8" id="KW-0732">Signal</keyword>
<dbReference type="Pfam" id="PF04083">
    <property type="entry name" value="Abhydro_lipase"/>
    <property type="match status" value="1"/>
</dbReference>
<dbReference type="GO" id="GO:0016042">
    <property type="term" value="P:lipid catabolic process"/>
    <property type="evidence" value="ECO:0007669"/>
    <property type="project" value="UniProtKB-KW"/>
</dbReference>
<keyword evidence="5" id="KW-0443">Lipid metabolism</keyword>
<comment type="similarity">
    <text evidence="1">Belongs to the AB hydrolase superfamily. Lipase family.</text>
</comment>
<evidence type="ECO:0000256" key="6">
    <source>
        <dbReference type="ARBA" id="ARBA00023180"/>
    </source>
</evidence>
<dbReference type="STRING" id="7375.A0A0L0CPL1"/>
<gene>
    <name evidence="10" type="ORF">FF38_10103</name>
</gene>
<keyword evidence="6" id="KW-0325">Glycoprotein</keyword>
<evidence type="ECO:0000256" key="2">
    <source>
        <dbReference type="ARBA" id="ARBA00022729"/>
    </source>
</evidence>
<comment type="caution">
    <text evidence="10">The sequence shown here is derived from an EMBL/GenBank/DDBJ whole genome shotgun (WGS) entry which is preliminary data.</text>
</comment>
<dbReference type="InterPro" id="IPR025483">
    <property type="entry name" value="Lipase_euk"/>
</dbReference>
<evidence type="ECO:0000256" key="8">
    <source>
        <dbReference type="SAM" id="SignalP"/>
    </source>
</evidence>
<feature type="chain" id="PRO_5005536832" evidence="8">
    <location>
        <begin position="23"/>
        <end position="420"/>
    </location>
</feature>
<sequence length="420" mass="48017">MKSGRNLLIILAFALAALTAKAHDVSLLKYFQNPEAQIKLKPRLTTADRIADHGYPAETHRTITEDGYIITMFRIPYSHKLQNAKQYRPIVLIQHGLFSCSDAWMFNGPDDGIAFLLADAGFDVWLGNARGNTYSRNHTSRSTNHPYFWRFSWHEIGHYDLAAMVDYALLNNGQGQKAIHYVGHSQGTTAFFVLLSTRPEYNEKIKTAHMLAPVAFMNNMNDLLVRTLAPYLGHPNKYAALFDSQEFLPYNDLFVKLGYNACNPDSKYQHLCNSMAYLVQGEESNSNATAFIITAQTHPAGCSTNQICHYMQEQQSACFCQYDHGLVKNMQLYGQPTPPDYPVHLITAELHLWYSDNDEMAAVVDVERLADLLPNRIMHHMEDPTWNHGDFNTHMEVRKYLNEPMIEIMQKYEEKVNLNN</sequence>
<evidence type="ECO:0000313" key="11">
    <source>
        <dbReference type="Proteomes" id="UP000037069"/>
    </source>
</evidence>
<dbReference type="SUPFAM" id="SSF53474">
    <property type="entry name" value="alpha/beta-Hydrolases"/>
    <property type="match status" value="1"/>
</dbReference>
<dbReference type="PIRSF" id="PIRSF000862">
    <property type="entry name" value="Steryl_ester_lip"/>
    <property type="match status" value="1"/>
</dbReference>
<evidence type="ECO:0000256" key="4">
    <source>
        <dbReference type="ARBA" id="ARBA00022963"/>
    </source>
</evidence>
<reference evidence="10 11" key="1">
    <citation type="journal article" date="2015" name="Nat. Commun.">
        <title>Lucilia cuprina genome unlocks parasitic fly biology to underpin future interventions.</title>
        <authorList>
            <person name="Anstead C.A."/>
            <person name="Korhonen P.K."/>
            <person name="Young N.D."/>
            <person name="Hall R.S."/>
            <person name="Jex A.R."/>
            <person name="Murali S.C."/>
            <person name="Hughes D.S."/>
            <person name="Lee S.F."/>
            <person name="Perry T."/>
            <person name="Stroehlein A.J."/>
            <person name="Ansell B.R."/>
            <person name="Breugelmans B."/>
            <person name="Hofmann A."/>
            <person name="Qu J."/>
            <person name="Dugan S."/>
            <person name="Lee S.L."/>
            <person name="Chao H."/>
            <person name="Dinh H."/>
            <person name="Han Y."/>
            <person name="Doddapaneni H.V."/>
            <person name="Worley K.C."/>
            <person name="Muzny D.M."/>
            <person name="Ioannidis P."/>
            <person name="Waterhouse R.M."/>
            <person name="Zdobnov E.M."/>
            <person name="James P.J."/>
            <person name="Bagnall N.H."/>
            <person name="Kotze A.C."/>
            <person name="Gibbs R.A."/>
            <person name="Richards S."/>
            <person name="Batterham P."/>
            <person name="Gasser R.B."/>
        </authorList>
    </citation>
    <scope>NUCLEOTIDE SEQUENCE [LARGE SCALE GENOMIC DNA]</scope>
    <source>
        <strain evidence="10 11">LS</strain>
        <tissue evidence="10">Full body</tissue>
    </source>
</reference>
<dbReference type="AlphaFoldDB" id="A0A0L0CPL1"/>
<feature type="active site" description="Nucleophile" evidence="7">
    <location>
        <position position="185"/>
    </location>
</feature>
<evidence type="ECO:0000313" key="10">
    <source>
        <dbReference type="EMBL" id="KNC34196.1"/>
    </source>
</evidence>
<dbReference type="Proteomes" id="UP000037069">
    <property type="component" value="Unassembled WGS sequence"/>
</dbReference>
<dbReference type="FunFam" id="3.40.50.1820:FF:000021">
    <property type="entry name" value="Lipase"/>
    <property type="match status" value="1"/>
</dbReference>
<dbReference type="EMBL" id="JRES01000091">
    <property type="protein sequence ID" value="KNC34196.1"/>
    <property type="molecule type" value="Genomic_DNA"/>
</dbReference>
<evidence type="ECO:0000256" key="1">
    <source>
        <dbReference type="ARBA" id="ARBA00010701"/>
    </source>
</evidence>
<organism evidence="10 11">
    <name type="scientific">Lucilia cuprina</name>
    <name type="common">Green bottle fly</name>
    <name type="synonym">Australian sheep blowfly</name>
    <dbReference type="NCBI Taxonomy" id="7375"/>
    <lineage>
        <taxon>Eukaryota</taxon>
        <taxon>Metazoa</taxon>
        <taxon>Ecdysozoa</taxon>
        <taxon>Arthropoda</taxon>
        <taxon>Hexapoda</taxon>
        <taxon>Insecta</taxon>
        <taxon>Pterygota</taxon>
        <taxon>Neoptera</taxon>
        <taxon>Endopterygota</taxon>
        <taxon>Diptera</taxon>
        <taxon>Brachycera</taxon>
        <taxon>Muscomorpha</taxon>
        <taxon>Oestroidea</taxon>
        <taxon>Calliphoridae</taxon>
        <taxon>Luciliinae</taxon>
        <taxon>Lucilia</taxon>
    </lineage>
</organism>
<feature type="active site" description="Charge relay system" evidence="7">
    <location>
        <position position="358"/>
    </location>
</feature>
<dbReference type="InterPro" id="IPR006693">
    <property type="entry name" value="AB_hydrolase_lipase"/>
</dbReference>
<keyword evidence="3" id="KW-0378">Hydrolase</keyword>
<dbReference type="OrthoDB" id="9974421at2759"/>
<accession>A0A0L0CPL1</accession>
<dbReference type="InterPro" id="IPR029058">
    <property type="entry name" value="AB_hydrolase_fold"/>
</dbReference>
<evidence type="ECO:0000259" key="9">
    <source>
        <dbReference type="Pfam" id="PF04083"/>
    </source>
</evidence>
<dbReference type="GO" id="GO:0016788">
    <property type="term" value="F:hydrolase activity, acting on ester bonds"/>
    <property type="evidence" value="ECO:0007669"/>
    <property type="project" value="InterPro"/>
</dbReference>
<evidence type="ECO:0000256" key="5">
    <source>
        <dbReference type="ARBA" id="ARBA00023098"/>
    </source>
</evidence>
<evidence type="ECO:0000256" key="7">
    <source>
        <dbReference type="PIRSR" id="PIRSR000862-1"/>
    </source>
</evidence>
<evidence type="ECO:0000256" key="3">
    <source>
        <dbReference type="ARBA" id="ARBA00022801"/>
    </source>
</evidence>
<dbReference type="OMA" id="FANNWEV"/>